<dbReference type="InterPro" id="IPR048491">
    <property type="entry name" value="XMAP215_CLASP_TOG"/>
</dbReference>
<feature type="compositionally biased region" description="Pro residues" evidence="4">
    <location>
        <begin position="12"/>
        <end position="33"/>
    </location>
</feature>
<dbReference type="SUPFAM" id="SSF48371">
    <property type="entry name" value="ARM repeat"/>
    <property type="match status" value="1"/>
</dbReference>
<evidence type="ECO:0000256" key="3">
    <source>
        <dbReference type="ARBA" id="ARBA00023212"/>
    </source>
</evidence>
<sequence length="376" mass="38888">MPAQANKAVSAPAPPPSSPPLPSNAQPPSPPLPGQAGKSSFSVPSHPPSSSLPSEFPPDTASPAALPFDPKSSSWKTRKHSHTLLTAHLLASNLSAVPIPDHPSPYDLLHNLPSLLSDTNPATLESAVSLAILALSHSPGSPPLPTEKLSISLTTHALASSKASTLAKTATLLSSICKISLSNFSTLLSTLLSSAASSKRPKLTQTLLSSALSLSTEFHPSYLPLPPLLSSLPSLLAHSDGRVRETALSLLSSAVRCFTAKPFAKVIECLKPNQANLLEAELASKPAASSAKTQASWNSAPADVSSQLAAAESASSAAAADEHAARAPTDLLKALASSPADFKDKVEAKKWSERVEALKFLVEAAGPEPYKLPKAE</sequence>
<keyword evidence="3" id="KW-0206">Cytoskeleton</keyword>
<protein>
    <recommendedName>
        <fullName evidence="5">TOG domain-containing protein</fullName>
    </recommendedName>
</protein>
<dbReference type="SMART" id="SM01349">
    <property type="entry name" value="TOG"/>
    <property type="match status" value="1"/>
</dbReference>
<evidence type="ECO:0000313" key="7">
    <source>
        <dbReference type="Proteomes" id="UP001165060"/>
    </source>
</evidence>
<dbReference type="Proteomes" id="UP001165060">
    <property type="component" value="Unassembled WGS sequence"/>
</dbReference>
<dbReference type="PANTHER" id="PTHR12609">
    <property type="entry name" value="MICROTUBULE ASSOCIATED PROTEIN XMAP215"/>
    <property type="match status" value="1"/>
</dbReference>
<dbReference type="EMBL" id="BRYB01001503">
    <property type="protein sequence ID" value="GMI27238.1"/>
    <property type="molecule type" value="Genomic_DNA"/>
</dbReference>
<keyword evidence="7" id="KW-1185">Reference proteome</keyword>
<reference evidence="6 7" key="1">
    <citation type="journal article" date="2023" name="Commun. Biol.">
        <title>Genome analysis of Parmales, the sister group of diatoms, reveals the evolutionary specialization of diatoms from phago-mixotrophs to photoautotrophs.</title>
        <authorList>
            <person name="Ban H."/>
            <person name="Sato S."/>
            <person name="Yoshikawa S."/>
            <person name="Yamada K."/>
            <person name="Nakamura Y."/>
            <person name="Ichinomiya M."/>
            <person name="Sato N."/>
            <person name="Blanc-Mathieu R."/>
            <person name="Endo H."/>
            <person name="Kuwata A."/>
            <person name="Ogata H."/>
        </authorList>
    </citation>
    <scope>NUCLEOTIDE SEQUENCE [LARGE SCALE GENOMIC DNA]</scope>
</reference>
<dbReference type="InterPro" id="IPR011989">
    <property type="entry name" value="ARM-like"/>
</dbReference>
<comment type="caution">
    <text evidence="6">The sequence shown here is derived from an EMBL/GenBank/DDBJ whole genome shotgun (WGS) entry which is preliminary data.</text>
</comment>
<dbReference type="InterPro" id="IPR045110">
    <property type="entry name" value="XMAP215"/>
</dbReference>
<feature type="compositionally biased region" description="Low complexity" evidence="4">
    <location>
        <begin position="1"/>
        <end position="11"/>
    </location>
</feature>
<evidence type="ECO:0000259" key="5">
    <source>
        <dbReference type="SMART" id="SM01349"/>
    </source>
</evidence>
<dbReference type="Pfam" id="PF21041">
    <property type="entry name" value="XMAP215_CLASP_TOG"/>
    <property type="match status" value="1"/>
</dbReference>
<evidence type="ECO:0000313" key="6">
    <source>
        <dbReference type="EMBL" id="GMI27238.1"/>
    </source>
</evidence>
<dbReference type="InterPro" id="IPR034085">
    <property type="entry name" value="TOG"/>
</dbReference>
<evidence type="ECO:0000256" key="2">
    <source>
        <dbReference type="ARBA" id="ARBA00022490"/>
    </source>
</evidence>
<feature type="domain" description="TOG" evidence="5">
    <location>
        <begin position="54"/>
        <end position="291"/>
    </location>
</feature>
<dbReference type="InterPro" id="IPR016024">
    <property type="entry name" value="ARM-type_fold"/>
</dbReference>
<gene>
    <name evidence="6" type="ORF">TeGR_g10178</name>
</gene>
<dbReference type="Gene3D" id="1.25.10.10">
    <property type="entry name" value="Leucine-rich Repeat Variant"/>
    <property type="match status" value="1"/>
</dbReference>
<comment type="subcellular location">
    <subcellularLocation>
        <location evidence="1">Cytoplasm</location>
        <location evidence="1">Cytoskeleton</location>
    </subcellularLocation>
</comment>
<accession>A0ABQ6MIK5</accession>
<evidence type="ECO:0000256" key="1">
    <source>
        <dbReference type="ARBA" id="ARBA00004245"/>
    </source>
</evidence>
<feature type="compositionally biased region" description="Low complexity" evidence="4">
    <location>
        <begin position="34"/>
        <end position="58"/>
    </location>
</feature>
<feature type="region of interest" description="Disordered" evidence="4">
    <location>
        <begin position="1"/>
        <end position="76"/>
    </location>
</feature>
<evidence type="ECO:0000256" key="4">
    <source>
        <dbReference type="SAM" id="MobiDB-lite"/>
    </source>
</evidence>
<name>A0ABQ6MIK5_9STRA</name>
<keyword evidence="2" id="KW-0963">Cytoplasm</keyword>
<organism evidence="6 7">
    <name type="scientific">Tetraparma gracilis</name>
    <dbReference type="NCBI Taxonomy" id="2962635"/>
    <lineage>
        <taxon>Eukaryota</taxon>
        <taxon>Sar</taxon>
        <taxon>Stramenopiles</taxon>
        <taxon>Ochrophyta</taxon>
        <taxon>Bolidophyceae</taxon>
        <taxon>Parmales</taxon>
        <taxon>Triparmaceae</taxon>
        <taxon>Tetraparma</taxon>
    </lineage>
</organism>
<proteinExistence type="predicted"/>